<dbReference type="InterPro" id="IPR015943">
    <property type="entry name" value="WD40/YVTN_repeat-like_dom_sf"/>
</dbReference>
<organism evidence="3 4">
    <name type="scientific">Chryseolinea lacunae</name>
    <dbReference type="NCBI Taxonomy" id="2801331"/>
    <lineage>
        <taxon>Bacteria</taxon>
        <taxon>Pseudomonadati</taxon>
        <taxon>Bacteroidota</taxon>
        <taxon>Cytophagia</taxon>
        <taxon>Cytophagales</taxon>
        <taxon>Fulvivirgaceae</taxon>
        <taxon>Chryseolinea</taxon>
    </lineage>
</organism>
<evidence type="ECO:0000259" key="2">
    <source>
        <dbReference type="Pfam" id="PF21544"/>
    </source>
</evidence>
<keyword evidence="1" id="KW-0732">Signal</keyword>
<dbReference type="Gene3D" id="2.130.10.10">
    <property type="entry name" value="YVTN repeat-like/Quinoprotein amine dehydrogenase"/>
    <property type="match status" value="2"/>
</dbReference>
<dbReference type="SUPFAM" id="SSF63829">
    <property type="entry name" value="Calcium-dependent phosphotriesterase"/>
    <property type="match status" value="1"/>
</dbReference>
<dbReference type="RefSeq" id="WP_202008912.1">
    <property type="nucleotide sequence ID" value="NZ_JAERRB010000003.1"/>
</dbReference>
<gene>
    <name evidence="3" type="ORF">JI741_09915</name>
</gene>
<evidence type="ECO:0000313" key="4">
    <source>
        <dbReference type="Proteomes" id="UP000613030"/>
    </source>
</evidence>
<dbReference type="NCBIfam" id="TIGR04183">
    <property type="entry name" value="Por_Secre_tail"/>
    <property type="match status" value="1"/>
</dbReference>
<feature type="chain" id="PRO_5045283540" evidence="1">
    <location>
        <begin position="26"/>
        <end position="740"/>
    </location>
</feature>
<dbReference type="Pfam" id="PF21544">
    <property type="entry name" value="PorZ_N_b_propeller"/>
    <property type="match status" value="1"/>
</dbReference>
<proteinExistence type="predicted"/>
<protein>
    <submittedName>
        <fullName evidence="3">T9SS type A sorting domain-containing protein</fullName>
    </submittedName>
</protein>
<feature type="signal peptide" evidence="1">
    <location>
        <begin position="1"/>
        <end position="25"/>
    </location>
</feature>
<dbReference type="Pfam" id="PF07494">
    <property type="entry name" value="Reg_prop"/>
    <property type="match status" value="1"/>
</dbReference>
<dbReference type="InterPro" id="IPR011047">
    <property type="entry name" value="Quinoprotein_ADH-like_sf"/>
</dbReference>
<comment type="caution">
    <text evidence="3">The sequence shown here is derived from an EMBL/GenBank/DDBJ whole genome shotgun (WGS) entry which is preliminary data.</text>
</comment>
<accession>A0ABS1KPY7</accession>
<dbReference type="InterPro" id="IPR026444">
    <property type="entry name" value="Secre_tail"/>
</dbReference>
<evidence type="ECO:0000256" key="1">
    <source>
        <dbReference type="SAM" id="SignalP"/>
    </source>
</evidence>
<sequence length="740" mass="79215">MLKRAATLAMLCCVLLSQHTASAQADIPMGTWRMHVSYSALSNIAIGNQKVYGAARNGIMVLDRADNSMTTFTKLDGLNGTGIAAMNYDATTQTLLIAYEDGKLDVVDADNSIAGFDPTKNSTLTGSRKINHIALKANLAYLATDYGVVLFDLARKQVKETWRDLGASGQTLRILQSTFTSDSIFLATEKGVVAGNLNDNLLDFANWKRFSSGELNAPIQSVAVFNNKLYAAINTAGLYTYQNGTWAKESYLQGATFSSLNVSDDRMTIVTNTQVWTLSVSEALAQISDPLITLPRMALASNGALWIADGQNGLVSNATGSYVRYVPNSPSNTTVTRLTAQGKRLFAVGGGYSSTFTALGKPGLLDVFENGSWTTQTSSLTDLTDFSLQQTHDYAASFGFGLQQRDATGTVKIFDATNSTLVSTGAPARVNVTALAPSTDGLWVSNYGVSNSLHLLKPDNTWQAFSFPATASRYPLKLAVDLYGGVWMVLNPAQGGGLQVFNKSETVYLTDVVNGGGLPSRSVRSIAVDRDGLVWVGTDLGVAYFLDPFNVYKPGSNAVKPIFDDRFLLKDDKVTAIAIDGGNRKWMGTERGVWLFGPDGQRVIHNFTTANSPLLSNIIRDIAIDAQSGEVFFATAEGLVSFRADATESTATFQSVKIFPNPVHGTFSGTVGISGLATDAIVKITDVAGKLVWQSQANGGTASWNMLDYTGRRPATGVYLVFSATPDGVESFVGKIALID</sequence>
<name>A0ABS1KPY7_9BACT</name>
<evidence type="ECO:0000313" key="3">
    <source>
        <dbReference type="EMBL" id="MBL0741535.1"/>
    </source>
</evidence>
<dbReference type="InterPro" id="IPR011110">
    <property type="entry name" value="Reg_prop"/>
</dbReference>
<dbReference type="InterPro" id="IPR048954">
    <property type="entry name" value="PorZ_N"/>
</dbReference>
<keyword evidence="4" id="KW-1185">Reference proteome</keyword>
<reference evidence="3 4" key="1">
    <citation type="submission" date="2021-01" db="EMBL/GenBank/DDBJ databases">
        <title>Chryseolinea sp. Jin1 Genome sequencing and assembly.</title>
        <authorList>
            <person name="Kim I."/>
        </authorList>
    </citation>
    <scope>NUCLEOTIDE SEQUENCE [LARGE SCALE GENOMIC DNA]</scope>
    <source>
        <strain evidence="3 4">Jin1</strain>
    </source>
</reference>
<dbReference type="EMBL" id="JAERRB010000003">
    <property type="protein sequence ID" value="MBL0741535.1"/>
    <property type="molecule type" value="Genomic_DNA"/>
</dbReference>
<dbReference type="Proteomes" id="UP000613030">
    <property type="component" value="Unassembled WGS sequence"/>
</dbReference>
<feature type="domain" description="PorZ N-terminal beta-propeller" evidence="2">
    <location>
        <begin position="51"/>
        <end position="208"/>
    </location>
</feature>
<dbReference type="SUPFAM" id="SSF50998">
    <property type="entry name" value="Quinoprotein alcohol dehydrogenase-like"/>
    <property type="match status" value="1"/>
</dbReference>